<organism evidence="2 3">
    <name type="scientific">Lymphocystis disease virus 3</name>
    <dbReference type="NCBI Taxonomy" id="2560566"/>
    <lineage>
        <taxon>Viruses</taxon>
        <taxon>Varidnaviria</taxon>
        <taxon>Bamfordvirae</taxon>
        <taxon>Nucleocytoviricota</taxon>
        <taxon>Megaviricetes</taxon>
        <taxon>Pimascovirales</taxon>
        <taxon>Pimascovirales incertae sedis</taxon>
        <taxon>Iridoviridae</taxon>
        <taxon>Alphairidovirinae</taxon>
        <taxon>Lymphocystivirus</taxon>
        <taxon>Lymphocystivirus sparus1</taxon>
    </lineage>
</organism>
<protein>
    <submittedName>
        <fullName evidence="2">Catalytic domain of ctd-like phosphatases</fullName>
    </submittedName>
</protein>
<name>A0A1B2RW15_9VIRU</name>
<proteinExistence type="predicted"/>
<dbReference type="InterPro" id="IPR050365">
    <property type="entry name" value="TIM50"/>
</dbReference>
<dbReference type="InterPro" id="IPR023214">
    <property type="entry name" value="HAD_sf"/>
</dbReference>
<dbReference type="Pfam" id="PF03031">
    <property type="entry name" value="NIF"/>
    <property type="match status" value="1"/>
</dbReference>
<dbReference type="EMBL" id="KX643370">
    <property type="protein sequence ID" value="AOC55176.1"/>
    <property type="molecule type" value="Genomic_DNA"/>
</dbReference>
<dbReference type="InterPro" id="IPR036412">
    <property type="entry name" value="HAD-like_sf"/>
</dbReference>
<sequence>MLNIFLDLDETLVRSFRKSKLGIDYIQPGIYKKGTIPPHAKNKKHLAVIISQYVWSITDDYVVCHRPYSDVFLNAVNSRYNVGVWTAASAGYAVQIIKNLEFKKLGLFLYEKHCPKDLKKLKNLGYSMNNTYIIDDLEEVEELQPNNCLRIKPFKASSDQTEDYELLKILVKLINLEHQSKNNLTNSEAA</sequence>
<evidence type="ECO:0000313" key="3">
    <source>
        <dbReference type="Proteomes" id="UP000149121"/>
    </source>
</evidence>
<dbReference type="PROSITE" id="PS50969">
    <property type="entry name" value="FCP1"/>
    <property type="match status" value="1"/>
</dbReference>
<evidence type="ECO:0000259" key="1">
    <source>
        <dbReference type="PROSITE" id="PS50969"/>
    </source>
</evidence>
<dbReference type="InterPro" id="IPR004274">
    <property type="entry name" value="FCP1_dom"/>
</dbReference>
<dbReference type="SUPFAM" id="SSF56784">
    <property type="entry name" value="HAD-like"/>
    <property type="match status" value="1"/>
</dbReference>
<accession>A0A1B2RW15</accession>
<dbReference type="PANTHER" id="PTHR12210">
    <property type="entry name" value="DULLARD PROTEIN PHOSPHATASE"/>
    <property type="match status" value="1"/>
</dbReference>
<dbReference type="KEGG" id="vg:30902668"/>
<dbReference type="Proteomes" id="UP000149121">
    <property type="component" value="Segment"/>
</dbReference>
<evidence type="ECO:0000313" key="2">
    <source>
        <dbReference type="EMBL" id="AOC55176.1"/>
    </source>
</evidence>
<dbReference type="OrthoDB" id="18352at10239"/>
<dbReference type="Gene3D" id="3.40.50.1000">
    <property type="entry name" value="HAD superfamily/HAD-like"/>
    <property type="match status" value="1"/>
</dbReference>
<reference evidence="2 3" key="1">
    <citation type="journal article" date="2016" name="J. Virol.">
        <title>Concurrence of Iridovirus, Polyomavirus, and a Unique Member of a New Group of Fish Papillomaviruses in Lymphocystis Disease-Affected Gilthead Sea Bream.</title>
        <authorList>
            <person name="Lopez-Bueno A."/>
            <person name="Mavian C."/>
            <person name="Labella A.M."/>
            <person name="Castro D."/>
            <person name="Borrego J.J."/>
            <person name="Alcami A."/>
            <person name="Alejo A."/>
        </authorList>
    </citation>
    <scope>NUCLEOTIDE SEQUENCE [LARGE SCALE GENOMIC DNA]</scope>
    <source>
        <strain evidence="2">SA9</strain>
    </source>
</reference>
<dbReference type="SMART" id="SM00577">
    <property type="entry name" value="CPDc"/>
    <property type="match status" value="1"/>
</dbReference>
<keyword evidence="3" id="KW-1185">Reference proteome</keyword>
<gene>
    <name evidence="2" type="ORF">LCDVSa092L</name>
</gene>
<feature type="domain" description="FCP1 homology" evidence="1">
    <location>
        <begin position="1"/>
        <end position="176"/>
    </location>
</feature>